<accession>A0ABW0YJH8</accession>
<dbReference type="EMBL" id="JBHSOZ010000002">
    <property type="protein sequence ID" value="MFC5711530.1"/>
    <property type="molecule type" value="Genomic_DNA"/>
</dbReference>
<gene>
    <name evidence="1" type="primary">spoIIR</name>
    <name evidence="1" type="ORF">ACFPU1_01905</name>
</gene>
<dbReference type="InterPro" id="IPR014202">
    <property type="entry name" value="Spore_II_R"/>
</dbReference>
<dbReference type="Proteomes" id="UP001596142">
    <property type="component" value="Unassembled WGS sequence"/>
</dbReference>
<reference evidence="2" key="1">
    <citation type="journal article" date="2019" name="Int. J. Syst. Evol. Microbiol.">
        <title>The Global Catalogue of Microorganisms (GCM) 10K type strain sequencing project: providing services to taxonomists for standard genome sequencing and annotation.</title>
        <authorList>
            <consortium name="The Broad Institute Genomics Platform"/>
            <consortium name="The Broad Institute Genome Sequencing Center for Infectious Disease"/>
            <person name="Wu L."/>
            <person name="Ma J."/>
        </authorList>
    </citation>
    <scope>NUCLEOTIDE SEQUENCE [LARGE SCALE GENOMIC DNA]</scope>
    <source>
        <strain evidence="2">CECT 7184</strain>
    </source>
</reference>
<dbReference type="RefSeq" id="WP_385937895.1">
    <property type="nucleotide sequence ID" value="NZ_JBHSOZ010000002.1"/>
</dbReference>
<organism evidence="1 2">
    <name type="scientific">Thalassorhabdus alkalitolerans</name>
    <dbReference type="NCBI Taxonomy" id="2282697"/>
    <lineage>
        <taxon>Bacteria</taxon>
        <taxon>Bacillati</taxon>
        <taxon>Bacillota</taxon>
        <taxon>Bacilli</taxon>
        <taxon>Bacillales</taxon>
        <taxon>Bacillaceae</taxon>
        <taxon>Thalassorhabdus</taxon>
    </lineage>
</organism>
<evidence type="ECO:0000313" key="1">
    <source>
        <dbReference type="EMBL" id="MFC5711530.1"/>
    </source>
</evidence>
<proteinExistence type="predicted"/>
<keyword evidence="2" id="KW-1185">Reference proteome</keyword>
<evidence type="ECO:0000313" key="2">
    <source>
        <dbReference type="Proteomes" id="UP001596142"/>
    </source>
</evidence>
<name>A0ABW0YJH8_9BACI</name>
<dbReference type="Pfam" id="PF09551">
    <property type="entry name" value="Spore_II_R"/>
    <property type="match status" value="1"/>
</dbReference>
<dbReference type="NCBIfam" id="TIGR02837">
    <property type="entry name" value="spore_II_R"/>
    <property type="match status" value="1"/>
</dbReference>
<comment type="caution">
    <text evidence="1">The sequence shown here is derived from an EMBL/GenBank/DDBJ whole genome shotgun (WGS) entry which is preliminary data.</text>
</comment>
<sequence>MQRNVFIYIIIIIFILLVNWEGQQFAAVSAGEEVIPDDAIRLRILAHSDAPVHQLVKREVRDEVNAEIREIVTGLENKGKAREAINEHLPVIEEEIQNVLDSRDLTIPFEVELRKDVEFPTRVYGPLVYPAGDYEALVVTLGEGKGENWWCVLFPPLCFFDFSKEDKAEEKEQAGSELSTEEPEVAFFFVEKFKEWFGQS</sequence>
<protein>
    <submittedName>
        <fullName evidence="1">Stage II sporulation protein R</fullName>
    </submittedName>
</protein>